<dbReference type="SUPFAM" id="SSF51430">
    <property type="entry name" value="NAD(P)-linked oxidoreductase"/>
    <property type="match status" value="1"/>
</dbReference>
<dbReference type="GeneID" id="36512643"/>
<evidence type="ECO:0000313" key="5">
    <source>
        <dbReference type="EMBL" id="AWB27840.1"/>
    </source>
</evidence>
<sequence length="276" mass="30468">MAPTVDLPTGAMPQLGLGTYKLHDETVREVLDTAYDAGYRHVDTAEGYGNEAALGDALASYDRDDFWITSKVLPSNLNYESVIDACQASLDRLGIDTLDLYLVHWPNPAISLRETLDAMATLVDRGLVRNVGVSNFTAYQLRAARRISPVPIAVDQVEFHPYYQQERVREEVADGSIALEAAAPLARAAVFDDPTITEIAERYDRTPAQITLRWAIEHGATVIPRSSTPDHVRANADVLDWSLDDRDVGAIDDIATRESAYYEGFDFTGETYGIAE</sequence>
<dbReference type="RefSeq" id="WP_108382600.1">
    <property type="nucleotide sequence ID" value="NZ_CP028858.1"/>
</dbReference>
<dbReference type="KEGG" id="harc:HARCEL1_09010"/>
<protein>
    <submittedName>
        <fullName evidence="5">Aldo/keto reductase</fullName>
    </submittedName>
</protein>
<dbReference type="Gene3D" id="3.20.20.100">
    <property type="entry name" value="NADP-dependent oxidoreductase domain"/>
    <property type="match status" value="1"/>
</dbReference>
<keyword evidence="6" id="KW-1185">Reference proteome</keyword>
<dbReference type="PROSITE" id="PS00062">
    <property type="entry name" value="ALDOKETO_REDUCTASE_2"/>
    <property type="match status" value="1"/>
</dbReference>
<evidence type="ECO:0000256" key="1">
    <source>
        <dbReference type="ARBA" id="ARBA00007905"/>
    </source>
</evidence>
<dbReference type="AlphaFoldDB" id="A0A2R4X208"/>
<dbReference type="InterPro" id="IPR018170">
    <property type="entry name" value="Aldo/ket_reductase_CS"/>
</dbReference>
<dbReference type="Pfam" id="PF00248">
    <property type="entry name" value="Aldo_ket_red"/>
    <property type="match status" value="1"/>
</dbReference>
<gene>
    <name evidence="5" type="ORF">HARCEL1_09010</name>
</gene>
<dbReference type="PANTHER" id="PTHR43827">
    <property type="entry name" value="2,5-DIKETO-D-GLUCONIC ACID REDUCTASE"/>
    <property type="match status" value="1"/>
</dbReference>
<dbReference type="EMBL" id="CP028858">
    <property type="protein sequence ID" value="AWB27840.1"/>
    <property type="molecule type" value="Genomic_DNA"/>
</dbReference>
<dbReference type="PROSITE" id="PS00798">
    <property type="entry name" value="ALDOKETO_REDUCTASE_1"/>
    <property type="match status" value="1"/>
</dbReference>
<evidence type="ECO:0000256" key="3">
    <source>
        <dbReference type="ARBA" id="ARBA00023002"/>
    </source>
</evidence>
<organism evidence="5 6">
    <name type="scientific">Halococcoides cellulosivorans</name>
    <dbReference type="NCBI Taxonomy" id="1679096"/>
    <lineage>
        <taxon>Archaea</taxon>
        <taxon>Methanobacteriati</taxon>
        <taxon>Methanobacteriota</taxon>
        <taxon>Stenosarchaea group</taxon>
        <taxon>Halobacteria</taxon>
        <taxon>Halobacteriales</taxon>
        <taxon>Haloarculaceae</taxon>
        <taxon>Halococcoides</taxon>
    </lineage>
</organism>
<evidence type="ECO:0000256" key="2">
    <source>
        <dbReference type="ARBA" id="ARBA00022857"/>
    </source>
</evidence>
<keyword evidence="3" id="KW-0560">Oxidoreductase</keyword>
<evidence type="ECO:0000259" key="4">
    <source>
        <dbReference type="Pfam" id="PF00248"/>
    </source>
</evidence>
<dbReference type="InterPro" id="IPR020471">
    <property type="entry name" value="AKR"/>
</dbReference>
<accession>A0A2R4X208</accession>
<evidence type="ECO:0000313" key="6">
    <source>
        <dbReference type="Proteomes" id="UP000244727"/>
    </source>
</evidence>
<dbReference type="GO" id="GO:0016616">
    <property type="term" value="F:oxidoreductase activity, acting on the CH-OH group of donors, NAD or NADP as acceptor"/>
    <property type="evidence" value="ECO:0007669"/>
    <property type="project" value="UniProtKB-ARBA"/>
</dbReference>
<dbReference type="InterPro" id="IPR023210">
    <property type="entry name" value="NADP_OxRdtase_dom"/>
</dbReference>
<keyword evidence="2" id="KW-0521">NADP</keyword>
<dbReference type="PRINTS" id="PR00069">
    <property type="entry name" value="ALDKETRDTASE"/>
</dbReference>
<proteinExistence type="inferred from homology"/>
<comment type="similarity">
    <text evidence="1">Belongs to the aldo/keto reductase family.</text>
</comment>
<name>A0A2R4X208_9EURY</name>
<reference evidence="5 6" key="1">
    <citation type="submission" date="2018-04" db="EMBL/GenBank/DDBJ databases">
        <title>Halococcoides cellulosivorans gen. nov., sp. nov., an extremely halophilic cellulose-utilizing haloarchaeon from hypersaline lakes.</title>
        <authorList>
            <person name="Sorokin D.Y."/>
            <person name="Toshchakov S.V."/>
            <person name="Samarov N.I."/>
            <person name="Korzhenkov A."/>
            <person name="Kublanov I.V."/>
        </authorList>
    </citation>
    <scope>NUCLEOTIDE SEQUENCE [LARGE SCALE GENOMIC DNA]</scope>
    <source>
        <strain evidence="5 6">HArcel1</strain>
    </source>
</reference>
<feature type="domain" description="NADP-dependent oxidoreductase" evidence="4">
    <location>
        <begin position="15"/>
        <end position="254"/>
    </location>
</feature>
<dbReference type="PIRSF" id="PIRSF000097">
    <property type="entry name" value="AKR"/>
    <property type="match status" value="1"/>
</dbReference>
<dbReference type="Proteomes" id="UP000244727">
    <property type="component" value="Chromosome"/>
</dbReference>
<dbReference type="PANTHER" id="PTHR43827:SF3">
    <property type="entry name" value="NADP-DEPENDENT OXIDOREDUCTASE DOMAIN-CONTAINING PROTEIN"/>
    <property type="match status" value="1"/>
</dbReference>
<dbReference type="InterPro" id="IPR036812">
    <property type="entry name" value="NAD(P)_OxRdtase_dom_sf"/>
</dbReference>